<evidence type="ECO:0000313" key="2">
    <source>
        <dbReference type="Proteomes" id="UP000270094"/>
    </source>
</evidence>
<name>A0A3P7IUM1_STRVU</name>
<dbReference type="OrthoDB" id="271628at2759"/>
<evidence type="ECO:0000313" key="1">
    <source>
        <dbReference type="EMBL" id="VDM71503.1"/>
    </source>
</evidence>
<organism evidence="1 2">
    <name type="scientific">Strongylus vulgaris</name>
    <name type="common">Blood worm</name>
    <dbReference type="NCBI Taxonomy" id="40348"/>
    <lineage>
        <taxon>Eukaryota</taxon>
        <taxon>Metazoa</taxon>
        <taxon>Ecdysozoa</taxon>
        <taxon>Nematoda</taxon>
        <taxon>Chromadorea</taxon>
        <taxon>Rhabditida</taxon>
        <taxon>Rhabditina</taxon>
        <taxon>Rhabditomorpha</taxon>
        <taxon>Strongyloidea</taxon>
        <taxon>Strongylidae</taxon>
        <taxon>Strongylus</taxon>
    </lineage>
</organism>
<proteinExistence type="predicted"/>
<protein>
    <submittedName>
        <fullName evidence="1">Uncharacterized protein</fullName>
    </submittedName>
</protein>
<keyword evidence="2" id="KW-1185">Reference proteome</keyword>
<dbReference type="EMBL" id="UYYB01020703">
    <property type="protein sequence ID" value="VDM71503.1"/>
    <property type="molecule type" value="Genomic_DNA"/>
</dbReference>
<sequence length="118" mass="13170">MMKEEIQAEPVSIWRFLGKHNEQVVSSLYDKAIKGRITFDTEMSTLREWIEVYRDRSFDDDIAVPTYSARPVSIPPPLKEACPNASTVINPAAPLQKSKSSESINSITNVDAANINGM</sequence>
<accession>A0A3P7IUM1</accession>
<dbReference type="AlphaFoldDB" id="A0A3P7IUM1"/>
<gene>
    <name evidence="1" type="ORF">SVUK_LOCUS6501</name>
</gene>
<dbReference type="Proteomes" id="UP000270094">
    <property type="component" value="Unassembled WGS sequence"/>
</dbReference>
<reference evidence="1 2" key="1">
    <citation type="submission" date="2018-11" db="EMBL/GenBank/DDBJ databases">
        <authorList>
            <consortium name="Pathogen Informatics"/>
        </authorList>
    </citation>
    <scope>NUCLEOTIDE SEQUENCE [LARGE SCALE GENOMIC DNA]</scope>
</reference>